<comment type="catalytic activity">
    <reaction evidence="8">
        <text>3'-dephospho-CoA + ATP = ADP + CoA + H(+)</text>
        <dbReference type="Rhea" id="RHEA:18245"/>
        <dbReference type="ChEBI" id="CHEBI:15378"/>
        <dbReference type="ChEBI" id="CHEBI:30616"/>
        <dbReference type="ChEBI" id="CHEBI:57287"/>
        <dbReference type="ChEBI" id="CHEBI:57328"/>
        <dbReference type="ChEBI" id="CHEBI:456216"/>
        <dbReference type="EC" id="2.7.1.24"/>
    </reaction>
</comment>
<feature type="binding site" evidence="8">
    <location>
        <begin position="32"/>
        <end position="37"/>
    </location>
    <ligand>
        <name>ATP</name>
        <dbReference type="ChEBI" id="CHEBI:30616"/>
    </ligand>
</feature>
<gene>
    <name evidence="8" type="primary">coaE</name>
    <name evidence="10" type="ORF">AVDCRST_MAG52-2774</name>
</gene>
<accession>A0A6J4IZU1</accession>
<dbReference type="CDD" id="cd02022">
    <property type="entry name" value="DPCK"/>
    <property type="match status" value="1"/>
</dbReference>
<name>A0A6J4IZU1_9ACTN</name>
<dbReference type="GO" id="GO:0005737">
    <property type="term" value="C:cytoplasm"/>
    <property type="evidence" value="ECO:0007669"/>
    <property type="project" value="UniProtKB-SubCell"/>
</dbReference>
<dbReference type="GO" id="GO:0015937">
    <property type="term" value="P:coenzyme A biosynthetic process"/>
    <property type="evidence" value="ECO:0007669"/>
    <property type="project" value="UniProtKB-UniRule"/>
</dbReference>
<dbReference type="HAMAP" id="MF_00376">
    <property type="entry name" value="Dephospho_CoA_kinase"/>
    <property type="match status" value="1"/>
</dbReference>
<dbReference type="AlphaFoldDB" id="A0A6J4IZU1"/>
<evidence type="ECO:0000256" key="7">
    <source>
        <dbReference type="ARBA" id="ARBA00022993"/>
    </source>
</evidence>
<keyword evidence="4 8" id="KW-0547">Nucleotide-binding</keyword>
<dbReference type="InterPro" id="IPR001977">
    <property type="entry name" value="Depp_CoAkinase"/>
</dbReference>
<comment type="similarity">
    <text evidence="1 8">Belongs to the CoaE family.</text>
</comment>
<evidence type="ECO:0000256" key="3">
    <source>
        <dbReference type="ARBA" id="ARBA00022679"/>
    </source>
</evidence>
<evidence type="ECO:0000256" key="9">
    <source>
        <dbReference type="NCBIfam" id="TIGR00152"/>
    </source>
</evidence>
<proteinExistence type="inferred from homology"/>
<dbReference type="EC" id="2.7.1.24" evidence="8 9"/>
<keyword evidence="3 8" id="KW-0808">Transferase</keyword>
<dbReference type="FunFam" id="3.40.50.300:FF:000991">
    <property type="entry name" value="Dephospho-CoA kinase"/>
    <property type="match status" value="1"/>
</dbReference>
<dbReference type="NCBIfam" id="TIGR00152">
    <property type="entry name" value="dephospho-CoA kinase"/>
    <property type="match status" value="1"/>
</dbReference>
<evidence type="ECO:0000256" key="5">
    <source>
        <dbReference type="ARBA" id="ARBA00022777"/>
    </source>
</evidence>
<dbReference type="EMBL" id="CADCTN010000194">
    <property type="protein sequence ID" value="CAA9264406.1"/>
    <property type="molecule type" value="Genomic_DNA"/>
</dbReference>
<keyword evidence="6 8" id="KW-0067">ATP-binding</keyword>
<evidence type="ECO:0000256" key="2">
    <source>
        <dbReference type="ARBA" id="ARBA00022490"/>
    </source>
</evidence>
<dbReference type="PANTHER" id="PTHR10695:SF46">
    <property type="entry name" value="BIFUNCTIONAL COENZYME A SYNTHASE-RELATED"/>
    <property type="match status" value="1"/>
</dbReference>
<keyword evidence="2 8" id="KW-0963">Cytoplasm</keyword>
<dbReference type="PROSITE" id="PS51219">
    <property type="entry name" value="DPCK"/>
    <property type="match status" value="1"/>
</dbReference>
<comment type="pathway">
    <text evidence="8">Cofactor biosynthesis; coenzyme A biosynthesis; CoA from (R)-pantothenate: step 5/5.</text>
</comment>
<organism evidence="10">
    <name type="scientific">uncultured Blastococcus sp</name>
    <dbReference type="NCBI Taxonomy" id="217144"/>
    <lineage>
        <taxon>Bacteria</taxon>
        <taxon>Bacillati</taxon>
        <taxon>Actinomycetota</taxon>
        <taxon>Actinomycetes</taxon>
        <taxon>Geodermatophilales</taxon>
        <taxon>Geodermatophilaceae</taxon>
        <taxon>Blastococcus</taxon>
        <taxon>environmental samples</taxon>
    </lineage>
</organism>
<dbReference type="GO" id="GO:0004140">
    <property type="term" value="F:dephospho-CoA kinase activity"/>
    <property type="evidence" value="ECO:0007669"/>
    <property type="project" value="UniProtKB-UniRule"/>
</dbReference>
<dbReference type="NCBIfam" id="NF002879">
    <property type="entry name" value="PRK03333.1"/>
    <property type="match status" value="1"/>
</dbReference>
<keyword evidence="5 8" id="KW-0418">Kinase</keyword>
<evidence type="ECO:0000313" key="10">
    <source>
        <dbReference type="EMBL" id="CAA9264406.1"/>
    </source>
</evidence>
<evidence type="ECO:0000256" key="1">
    <source>
        <dbReference type="ARBA" id="ARBA00009018"/>
    </source>
</evidence>
<dbReference type="Pfam" id="PF01121">
    <property type="entry name" value="CoaE"/>
    <property type="match status" value="1"/>
</dbReference>
<protein>
    <recommendedName>
        <fullName evidence="8 9">Dephospho-CoA kinase</fullName>
        <ecNumber evidence="8 9">2.7.1.24</ecNumber>
    </recommendedName>
    <alternativeName>
        <fullName evidence="8">Dephosphocoenzyme A kinase</fullName>
    </alternativeName>
</protein>
<dbReference type="GO" id="GO:0005524">
    <property type="term" value="F:ATP binding"/>
    <property type="evidence" value="ECO:0007669"/>
    <property type="project" value="UniProtKB-UniRule"/>
</dbReference>
<dbReference type="SUPFAM" id="SSF52540">
    <property type="entry name" value="P-loop containing nucleoside triphosphate hydrolases"/>
    <property type="match status" value="1"/>
</dbReference>
<evidence type="ECO:0000256" key="4">
    <source>
        <dbReference type="ARBA" id="ARBA00022741"/>
    </source>
</evidence>
<dbReference type="Gene3D" id="3.40.50.300">
    <property type="entry name" value="P-loop containing nucleotide triphosphate hydrolases"/>
    <property type="match status" value="1"/>
</dbReference>
<dbReference type="PANTHER" id="PTHR10695">
    <property type="entry name" value="DEPHOSPHO-COA KINASE-RELATED"/>
    <property type="match status" value="1"/>
</dbReference>
<comment type="function">
    <text evidence="8">Catalyzes the phosphorylation of the 3'-hydroxyl group of dephosphocoenzyme A to form coenzyme A.</text>
</comment>
<evidence type="ECO:0000256" key="6">
    <source>
        <dbReference type="ARBA" id="ARBA00022840"/>
    </source>
</evidence>
<reference evidence="10" key="1">
    <citation type="submission" date="2020-02" db="EMBL/GenBank/DDBJ databases">
        <authorList>
            <person name="Meier V. D."/>
        </authorList>
    </citation>
    <scope>NUCLEOTIDE SEQUENCE</scope>
    <source>
        <strain evidence="10">AVDCRST_MAG52</strain>
    </source>
</reference>
<evidence type="ECO:0000256" key="8">
    <source>
        <dbReference type="HAMAP-Rule" id="MF_00376"/>
    </source>
</evidence>
<dbReference type="UniPathway" id="UPA00241">
    <property type="reaction ID" value="UER00356"/>
</dbReference>
<comment type="subcellular location">
    <subcellularLocation>
        <location evidence="8">Cytoplasm</location>
    </subcellularLocation>
</comment>
<keyword evidence="7 8" id="KW-0173">Coenzyme A biosynthesis</keyword>
<sequence>MLSGRDLDPAGGPDGAHYCPDVLRIGLTGGIGSGKSTVSALLAARGAVIVDADRIAREVLQPGTPGLVAVVDAFGAGVLAADGSLDRAALAALVFADPDARRQLDGIVHPLVRARASELDGAAPPDAVVVHDVPLLVETGQASSYDLVLVVRADESTRVARLVQRGLIAEDARARMAAQATDEQRRAVADVVLDNSGTQERLAEQVDRFWLERVAPATG</sequence>
<dbReference type="InterPro" id="IPR027417">
    <property type="entry name" value="P-loop_NTPase"/>
</dbReference>